<dbReference type="Gramene" id="TKW33498">
    <property type="protein sequence ID" value="TKW33498"/>
    <property type="gene ID" value="SEVIR_2G240233v2"/>
</dbReference>
<sequence length="39" mass="4438">MSVSKVSTRTIQILGNVHQWNRFCASWQHTTLMFTLGSA</sequence>
<evidence type="ECO:0000313" key="1">
    <source>
        <dbReference type="EMBL" id="TKW33498.1"/>
    </source>
</evidence>
<gene>
    <name evidence="1" type="ORF">SEVIR_2G240233v2</name>
</gene>
<name>A0A4U6VUF1_SETVI</name>
<dbReference type="Proteomes" id="UP000298652">
    <property type="component" value="Chromosome 2"/>
</dbReference>
<evidence type="ECO:0000313" key="2">
    <source>
        <dbReference type="Proteomes" id="UP000298652"/>
    </source>
</evidence>
<organism evidence="1 2">
    <name type="scientific">Setaria viridis</name>
    <name type="common">Green bristlegrass</name>
    <name type="synonym">Setaria italica subsp. viridis</name>
    <dbReference type="NCBI Taxonomy" id="4556"/>
    <lineage>
        <taxon>Eukaryota</taxon>
        <taxon>Viridiplantae</taxon>
        <taxon>Streptophyta</taxon>
        <taxon>Embryophyta</taxon>
        <taxon>Tracheophyta</taxon>
        <taxon>Spermatophyta</taxon>
        <taxon>Magnoliopsida</taxon>
        <taxon>Liliopsida</taxon>
        <taxon>Poales</taxon>
        <taxon>Poaceae</taxon>
        <taxon>PACMAD clade</taxon>
        <taxon>Panicoideae</taxon>
        <taxon>Panicodae</taxon>
        <taxon>Paniceae</taxon>
        <taxon>Cenchrinae</taxon>
        <taxon>Setaria</taxon>
    </lineage>
</organism>
<protein>
    <submittedName>
        <fullName evidence="1">Uncharacterized protein</fullName>
    </submittedName>
</protein>
<keyword evidence="2" id="KW-1185">Reference proteome</keyword>
<proteinExistence type="predicted"/>
<dbReference type="EMBL" id="CM016553">
    <property type="protein sequence ID" value="TKW33498.1"/>
    <property type="molecule type" value="Genomic_DNA"/>
</dbReference>
<accession>A0A4U6VUF1</accession>
<dbReference type="AlphaFoldDB" id="A0A4U6VUF1"/>
<reference evidence="1" key="1">
    <citation type="submission" date="2019-03" db="EMBL/GenBank/DDBJ databases">
        <title>WGS assembly of Setaria viridis.</title>
        <authorList>
            <person name="Huang P."/>
            <person name="Jenkins J."/>
            <person name="Grimwood J."/>
            <person name="Barry K."/>
            <person name="Healey A."/>
            <person name="Mamidi S."/>
            <person name="Sreedasyam A."/>
            <person name="Shu S."/>
            <person name="Feldman M."/>
            <person name="Wu J."/>
            <person name="Yu Y."/>
            <person name="Chen C."/>
            <person name="Johnson J."/>
            <person name="Rokhsar D."/>
            <person name="Baxter I."/>
            <person name="Schmutz J."/>
            <person name="Brutnell T."/>
            <person name="Kellogg E."/>
        </authorList>
    </citation>
    <scope>NUCLEOTIDE SEQUENCE [LARGE SCALE GENOMIC DNA]</scope>
</reference>